<dbReference type="SUPFAM" id="SSF53927">
    <property type="entry name" value="Cytidine deaminase-like"/>
    <property type="match status" value="1"/>
</dbReference>
<feature type="domain" description="CMP/dCMP-type deaminase" evidence="1">
    <location>
        <begin position="166"/>
        <end position="285"/>
    </location>
</feature>
<dbReference type="AlphaFoldDB" id="A0A0F9AL72"/>
<accession>A0A0F9AL72</accession>
<evidence type="ECO:0000313" key="2">
    <source>
        <dbReference type="EMBL" id="KKK99035.1"/>
    </source>
</evidence>
<proteinExistence type="predicted"/>
<protein>
    <recommendedName>
        <fullName evidence="1">CMP/dCMP-type deaminase domain-containing protein</fullName>
    </recommendedName>
</protein>
<dbReference type="Gene3D" id="3.40.140.10">
    <property type="entry name" value="Cytidine Deaminase, domain 2"/>
    <property type="match status" value="1"/>
</dbReference>
<dbReference type="InterPro" id="IPR002125">
    <property type="entry name" value="CMP_dCMP_dom"/>
</dbReference>
<dbReference type="GO" id="GO:0003824">
    <property type="term" value="F:catalytic activity"/>
    <property type="evidence" value="ECO:0007669"/>
    <property type="project" value="InterPro"/>
</dbReference>
<dbReference type="InterPro" id="IPR016193">
    <property type="entry name" value="Cytidine_deaminase-like"/>
</dbReference>
<reference evidence="2" key="1">
    <citation type="journal article" date="2015" name="Nature">
        <title>Complex archaea that bridge the gap between prokaryotes and eukaryotes.</title>
        <authorList>
            <person name="Spang A."/>
            <person name="Saw J.H."/>
            <person name="Jorgensen S.L."/>
            <person name="Zaremba-Niedzwiedzka K."/>
            <person name="Martijn J."/>
            <person name="Lind A.E."/>
            <person name="van Eijk R."/>
            <person name="Schleper C."/>
            <person name="Guy L."/>
            <person name="Ettema T.J."/>
        </authorList>
    </citation>
    <scope>NUCLEOTIDE SEQUENCE</scope>
</reference>
<gene>
    <name evidence="2" type="ORF">LCGC14_2636790</name>
</gene>
<sequence length="328" mass="38592">MDEGMELWLLRTVTKFREILDTKDYLSYKQLFPAFRSDLTYLNIRLVEVRFDDYLSSYNLEFYEGLNGDKVELYFLNLQAYSNDMNLTDKEFVDYSNDQLIENTYIKPTSFDEDGNVEDFNSFYPLQNITLPINFESLNISEFVTDYIDKKILNHFKSLKPEPIKEIDENLYKKAIEIAKKCVSEDDRLHPKVAAILLKNNQIIETAFRGELSPGEHAEYTLLKKKIKPYFDYTNTTLITTLEPCTVRGTPKTPCADYIKECGIKYVIIGMIDPNPEITEKGILYLQMNGISVNIFPHNYVEELIELNKDFYEYETRKYQKDIMKKHL</sequence>
<organism evidence="2">
    <name type="scientific">marine sediment metagenome</name>
    <dbReference type="NCBI Taxonomy" id="412755"/>
    <lineage>
        <taxon>unclassified sequences</taxon>
        <taxon>metagenomes</taxon>
        <taxon>ecological metagenomes</taxon>
    </lineage>
</organism>
<name>A0A0F9AL72_9ZZZZ</name>
<comment type="caution">
    <text evidence="2">The sequence shown here is derived from an EMBL/GenBank/DDBJ whole genome shotgun (WGS) entry which is preliminary data.</text>
</comment>
<dbReference type="EMBL" id="LAZR01045367">
    <property type="protein sequence ID" value="KKK99035.1"/>
    <property type="molecule type" value="Genomic_DNA"/>
</dbReference>
<evidence type="ECO:0000259" key="1">
    <source>
        <dbReference type="PROSITE" id="PS51747"/>
    </source>
</evidence>
<dbReference type="Pfam" id="PF00383">
    <property type="entry name" value="dCMP_cyt_deam_1"/>
    <property type="match status" value="1"/>
</dbReference>
<dbReference type="PROSITE" id="PS51747">
    <property type="entry name" value="CYT_DCMP_DEAMINASES_2"/>
    <property type="match status" value="1"/>
</dbReference>